<dbReference type="PANTHER" id="PTHR36175:SF1">
    <property type="entry name" value="CYANOPHYCINASE"/>
    <property type="match status" value="1"/>
</dbReference>
<dbReference type="GO" id="GO:0006508">
    <property type="term" value="P:proteolysis"/>
    <property type="evidence" value="ECO:0007669"/>
    <property type="project" value="UniProtKB-KW"/>
</dbReference>
<dbReference type="InterPro" id="IPR029062">
    <property type="entry name" value="Class_I_gatase-like"/>
</dbReference>
<protein>
    <submittedName>
        <fullName evidence="5">Peptidase family S51</fullName>
    </submittedName>
</protein>
<proteinExistence type="inferred from homology"/>
<evidence type="ECO:0000256" key="4">
    <source>
        <dbReference type="ARBA" id="ARBA00022825"/>
    </source>
</evidence>
<gene>
    <name evidence="5" type="ORF">SAMN02745225_02045</name>
</gene>
<dbReference type="Gene3D" id="3.40.50.880">
    <property type="match status" value="1"/>
</dbReference>
<dbReference type="SUPFAM" id="SSF52317">
    <property type="entry name" value="Class I glutamine amidotransferase-like"/>
    <property type="match status" value="1"/>
</dbReference>
<dbReference type="InterPro" id="IPR005320">
    <property type="entry name" value="Peptidase_S51"/>
</dbReference>
<sequence length="248" mass="26895">MGHVIDFRDEYESVCLVSGLIGLVGSGEYLPSMLEVERRLIEGRSPIYVQIPTAATLESPSRLRYWLELGEQQARRLGVEPVPIVIRDRSEANDPELIAPIAEAGLVYLSGGSPTHLIETIKDTLLSTVLFKAFENGTSVAGCSAGAMALGAYSPGLRHLPPRLIEGIGLVKGIAIVPHFDKVRNRITSSIFRHEARLMPSVTLVGVDEETALVGDGITFEVMGRGCAWKILGDEMIKICEGESLTLQ</sequence>
<evidence type="ECO:0000256" key="1">
    <source>
        <dbReference type="ARBA" id="ARBA00006534"/>
    </source>
</evidence>
<keyword evidence="4" id="KW-0720">Serine protease</keyword>
<dbReference type="AlphaFoldDB" id="A0A1M4XJG6"/>
<dbReference type="GO" id="GO:0008236">
    <property type="term" value="F:serine-type peptidase activity"/>
    <property type="evidence" value="ECO:0007669"/>
    <property type="project" value="UniProtKB-KW"/>
</dbReference>
<dbReference type="Proteomes" id="UP000184295">
    <property type="component" value="Unassembled WGS sequence"/>
</dbReference>
<dbReference type="PANTHER" id="PTHR36175">
    <property type="entry name" value="CYANOPHYCINASE"/>
    <property type="match status" value="1"/>
</dbReference>
<comment type="similarity">
    <text evidence="1">Belongs to the peptidase S51 family.</text>
</comment>
<keyword evidence="2" id="KW-0645">Protease</keyword>
<evidence type="ECO:0000256" key="3">
    <source>
        <dbReference type="ARBA" id="ARBA00022801"/>
    </source>
</evidence>
<dbReference type="STRING" id="1121881.SAMN02745225_02045"/>
<keyword evidence="3" id="KW-0378">Hydrolase</keyword>
<evidence type="ECO:0000313" key="6">
    <source>
        <dbReference type="Proteomes" id="UP000184295"/>
    </source>
</evidence>
<dbReference type="EMBL" id="FQUL01000040">
    <property type="protein sequence ID" value="SHE93649.1"/>
    <property type="molecule type" value="Genomic_DNA"/>
</dbReference>
<organism evidence="5 6">
    <name type="scientific">Ferrithrix thermotolerans DSM 19514</name>
    <dbReference type="NCBI Taxonomy" id="1121881"/>
    <lineage>
        <taxon>Bacteria</taxon>
        <taxon>Bacillati</taxon>
        <taxon>Actinomycetota</taxon>
        <taxon>Acidimicrobiia</taxon>
        <taxon>Acidimicrobiales</taxon>
        <taxon>Acidimicrobiaceae</taxon>
        <taxon>Ferrithrix</taxon>
    </lineage>
</organism>
<dbReference type="Pfam" id="PF03575">
    <property type="entry name" value="Peptidase_S51"/>
    <property type="match status" value="1"/>
</dbReference>
<keyword evidence="6" id="KW-1185">Reference proteome</keyword>
<accession>A0A1M4XJG6</accession>
<reference evidence="6" key="1">
    <citation type="submission" date="2016-11" db="EMBL/GenBank/DDBJ databases">
        <authorList>
            <person name="Varghese N."/>
            <person name="Submissions S."/>
        </authorList>
    </citation>
    <scope>NUCLEOTIDE SEQUENCE [LARGE SCALE GENOMIC DNA]</scope>
    <source>
        <strain evidence="6">DSM 19514</strain>
    </source>
</reference>
<evidence type="ECO:0000313" key="5">
    <source>
        <dbReference type="EMBL" id="SHE93649.1"/>
    </source>
</evidence>
<name>A0A1M4XJG6_9ACTN</name>
<evidence type="ECO:0000256" key="2">
    <source>
        <dbReference type="ARBA" id="ARBA00022670"/>
    </source>
</evidence>